<organism evidence="4 5">
    <name type="scientific">Fusarium vanettenii (strain ATCC MYA-4622 / CBS 123669 / FGSC 9596 / NRRL 45880 / 77-13-4)</name>
    <name type="common">Fusarium solani subsp. pisi</name>
    <dbReference type="NCBI Taxonomy" id="660122"/>
    <lineage>
        <taxon>Eukaryota</taxon>
        <taxon>Fungi</taxon>
        <taxon>Dikarya</taxon>
        <taxon>Ascomycota</taxon>
        <taxon>Pezizomycotina</taxon>
        <taxon>Sordariomycetes</taxon>
        <taxon>Hypocreomycetidae</taxon>
        <taxon>Hypocreales</taxon>
        <taxon>Nectriaceae</taxon>
        <taxon>Fusarium</taxon>
        <taxon>Fusarium solani species complex</taxon>
        <taxon>Fusarium vanettenii</taxon>
    </lineage>
</organism>
<feature type="chain" id="PRO_5002989477" description="DUF1593-domain-containing protein" evidence="1">
    <location>
        <begin position="22"/>
        <end position="468"/>
    </location>
</feature>
<dbReference type="Proteomes" id="UP000005206">
    <property type="component" value="Unassembled WGS sequence"/>
</dbReference>
<sequence length="468" mass="52294">MRWEFITNLCFSLSAVRFAVASPPAHRGKAPLKPRLLVLTDISPPTHEPDDLESLVHLLASVDLFEIEGIISTSGASYNGSEPLATNLVFKAIDAYEKDLPNLSKRSKQTRFLRDETVQTSGYWPSPQYLRSVTREGMQTRGNASIGLGKGNAGTQHIVDVADQPDPRPVFVTIWGGANSLAQAFLEVKHNRSAKEVDAFVSKFRIHSIIDQDKDRYDPYTKSSAFWLRQTFKHLFYIWNERAWSYYSNSNRDVYWPRIQRGVQKHGALGKLYPNFRYGVEGDTPSFTYLWPGLNDPQDPTQASFGGQFAYNLSPDNVTCVYSDNEEAVANRSVASMADTMEDQLNNFFSRMDWATHGSGNRNPNLVLNRVGSYDPVVVKARVNRGRVSLSAQGSSDPDGNKITYSWHHDAGTGYTKPVKLHGNKSKTVSVEIPPCAAGQDIHIILRGVDNGTPPLASYRRAIIRVKH</sequence>
<dbReference type="InterPro" id="IPR048527">
    <property type="entry name" value="Sde182_C"/>
</dbReference>
<dbReference type="InterPro" id="IPR036452">
    <property type="entry name" value="Ribo_hydro-like"/>
</dbReference>
<dbReference type="OrthoDB" id="5123057at2759"/>
<dbReference type="InParanoid" id="C7ZQ94"/>
<evidence type="ECO:0000313" key="5">
    <source>
        <dbReference type="Proteomes" id="UP000005206"/>
    </source>
</evidence>
<dbReference type="HOGENOM" id="CLU_029266_0_0_1"/>
<keyword evidence="5" id="KW-1185">Reference proteome</keyword>
<evidence type="ECO:0000256" key="1">
    <source>
        <dbReference type="SAM" id="SignalP"/>
    </source>
</evidence>
<reference evidence="4 5" key="1">
    <citation type="journal article" date="2009" name="PLoS Genet.">
        <title>The genome of Nectria haematococca: contribution of supernumerary chromosomes to gene expansion.</title>
        <authorList>
            <person name="Coleman J.J."/>
            <person name="Rounsley S.D."/>
            <person name="Rodriguez-Carres M."/>
            <person name="Kuo A."/>
            <person name="Wasmann C.C."/>
            <person name="Grimwood J."/>
            <person name="Schmutz J."/>
            <person name="Taga M."/>
            <person name="White G.J."/>
            <person name="Zhou S."/>
            <person name="Schwartz D.C."/>
            <person name="Freitag M."/>
            <person name="Ma L.J."/>
            <person name="Danchin E.G."/>
            <person name="Henrissat B."/>
            <person name="Coutinho P.M."/>
            <person name="Nelson D.R."/>
            <person name="Straney D."/>
            <person name="Napoli C.A."/>
            <person name="Barker B.M."/>
            <person name="Gribskov M."/>
            <person name="Rep M."/>
            <person name="Kroken S."/>
            <person name="Molnar I."/>
            <person name="Rensing C."/>
            <person name="Kennell J.C."/>
            <person name="Zamora J."/>
            <person name="Farman M.L."/>
            <person name="Selker E.U."/>
            <person name="Salamov A."/>
            <person name="Shapiro H."/>
            <person name="Pangilinan J."/>
            <person name="Lindquist E."/>
            <person name="Lamers C."/>
            <person name="Grigoriev I.V."/>
            <person name="Geiser D.M."/>
            <person name="Covert S.F."/>
            <person name="Temporini E."/>
            <person name="Vanetten H.D."/>
        </authorList>
    </citation>
    <scope>NUCLEOTIDE SEQUENCE [LARGE SCALE GENOMIC DNA]</scope>
    <source>
        <strain evidence="5">ATCC MYA-4622 / CBS 123669 / FGSC 9596 / NRRL 45880 / 77-13-4</strain>
    </source>
</reference>
<evidence type="ECO:0000259" key="2">
    <source>
        <dbReference type="Pfam" id="PF07632"/>
    </source>
</evidence>
<dbReference type="Pfam" id="PF07632">
    <property type="entry name" value="Sde182_NH-like"/>
    <property type="match status" value="1"/>
</dbReference>
<dbReference type="VEuPathDB" id="FungiDB:NECHADRAFT_89111"/>
<dbReference type="GeneID" id="9667050"/>
<dbReference type="GO" id="GO:0016799">
    <property type="term" value="F:hydrolase activity, hydrolyzing N-glycosyl compounds"/>
    <property type="evidence" value="ECO:0007669"/>
    <property type="project" value="InterPro"/>
</dbReference>
<evidence type="ECO:0000313" key="4">
    <source>
        <dbReference type="EMBL" id="EEU33825.1"/>
    </source>
</evidence>
<name>C7ZQ94_FUSV7</name>
<dbReference type="KEGG" id="nhe:NECHADRAFT_89111"/>
<dbReference type="Gene3D" id="3.90.245.10">
    <property type="entry name" value="Ribonucleoside hydrolase-like"/>
    <property type="match status" value="1"/>
</dbReference>
<dbReference type="eggNOG" id="ENOG502QXBB">
    <property type="taxonomic scope" value="Eukaryota"/>
</dbReference>
<dbReference type="InterPro" id="IPR013783">
    <property type="entry name" value="Ig-like_fold"/>
</dbReference>
<evidence type="ECO:0008006" key="6">
    <source>
        <dbReference type="Google" id="ProtNLM"/>
    </source>
</evidence>
<dbReference type="InterPro" id="IPR011483">
    <property type="entry name" value="Sde182_NH-like"/>
</dbReference>
<accession>C7ZQ94</accession>
<keyword evidence="1" id="KW-0732">Signal</keyword>
<dbReference type="AlphaFoldDB" id="C7ZQ94"/>
<protein>
    <recommendedName>
        <fullName evidence="6">DUF1593-domain-containing protein</fullName>
    </recommendedName>
</protein>
<evidence type="ECO:0000259" key="3">
    <source>
        <dbReference type="Pfam" id="PF21027"/>
    </source>
</evidence>
<dbReference type="EMBL" id="GG698985">
    <property type="protein sequence ID" value="EEU33825.1"/>
    <property type="molecule type" value="Genomic_DNA"/>
</dbReference>
<dbReference type="RefSeq" id="XP_003039538.1">
    <property type="nucleotide sequence ID" value="XM_003039492.1"/>
</dbReference>
<gene>
    <name evidence="4" type="ORF">NECHADRAFT_89111</name>
</gene>
<feature type="signal peptide" evidence="1">
    <location>
        <begin position="1"/>
        <end position="21"/>
    </location>
</feature>
<feature type="domain" description="Cellulose-binding Sde182 nucleoside hydrolase-like" evidence="2">
    <location>
        <begin position="35"/>
        <end position="309"/>
    </location>
</feature>
<feature type="domain" description="Cellulose-binding Sde182 C-terminal" evidence="3">
    <location>
        <begin position="388"/>
        <end position="466"/>
    </location>
</feature>
<dbReference type="Pfam" id="PF21027">
    <property type="entry name" value="Sde0182_C"/>
    <property type="match status" value="1"/>
</dbReference>
<proteinExistence type="predicted"/>
<dbReference type="Gene3D" id="2.60.40.10">
    <property type="entry name" value="Immunoglobulins"/>
    <property type="match status" value="1"/>
</dbReference>